<dbReference type="AlphaFoldDB" id="A0A0D8BK49"/>
<evidence type="ECO:0000313" key="3">
    <source>
        <dbReference type="Proteomes" id="UP000032545"/>
    </source>
</evidence>
<sequence length="237" mass="24097">MVDGANVIGSRADGWWRDRPGAARRLLADISAWIAGSDGHVGSPGSAEWPTGIVVVLEGAARAGVPAAAVVVEPTPAKSLAPDDDHVQSRGSTDQPSGNTDQPSGNTDRRAGNSYQPAGNTGRPRGKGDRSTGKGDHSAENGDSYARKGRRSPGDGDGDGNSGNGADRSDATNDDSAAPSLAVVHAPGNGDDAIVDAARDAGPGVIVITSDRGLTARVRALGGEVRGAGWLRDRLRR</sequence>
<feature type="compositionally biased region" description="Polar residues" evidence="1">
    <location>
        <begin position="89"/>
        <end position="106"/>
    </location>
</feature>
<dbReference type="EMBL" id="JYFN01000005">
    <property type="protein sequence ID" value="KJE24643.1"/>
    <property type="molecule type" value="Genomic_DNA"/>
</dbReference>
<accession>A0A0D8BK49</accession>
<proteinExistence type="predicted"/>
<name>A0A0D8BK49_9ACTN</name>
<evidence type="ECO:0000256" key="1">
    <source>
        <dbReference type="SAM" id="MobiDB-lite"/>
    </source>
</evidence>
<dbReference type="Proteomes" id="UP000032545">
    <property type="component" value="Unassembled WGS sequence"/>
</dbReference>
<dbReference type="PATRIC" id="fig|1502723.3.peg.4277"/>
<gene>
    <name evidence="2" type="ORF">FF36_01017</name>
</gene>
<reference evidence="2 3" key="2">
    <citation type="journal article" date="2016" name="Genome Announc.">
        <title>Permanent Draft Genome Sequences for Two Variants of Frankia sp. Strain CpI1, the First Frankia Strain Isolated from Root Nodules of Comptonia peregrina.</title>
        <authorList>
            <person name="Oshone R."/>
            <person name="Hurst S.G.IV."/>
            <person name="Abebe-Akele F."/>
            <person name="Simpson S."/>
            <person name="Morris K."/>
            <person name="Thomas W.K."/>
            <person name="Tisa L.S."/>
        </authorList>
    </citation>
    <scope>NUCLEOTIDE SEQUENCE [LARGE SCALE GENOMIC DNA]</scope>
    <source>
        <strain evidence="3">CpI1-S</strain>
    </source>
</reference>
<feature type="compositionally biased region" description="Basic and acidic residues" evidence="1">
    <location>
        <begin position="126"/>
        <end position="140"/>
    </location>
</feature>
<evidence type="ECO:0008006" key="4">
    <source>
        <dbReference type="Google" id="ProtNLM"/>
    </source>
</evidence>
<comment type="caution">
    <text evidence="2">The sequence shown here is derived from an EMBL/GenBank/DDBJ whole genome shotgun (WGS) entry which is preliminary data.</text>
</comment>
<feature type="region of interest" description="Disordered" evidence="1">
    <location>
        <begin position="76"/>
        <end position="185"/>
    </location>
</feature>
<evidence type="ECO:0000313" key="2">
    <source>
        <dbReference type="EMBL" id="KJE24643.1"/>
    </source>
</evidence>
<protein>
    <recommendedName>
        <fullName evidence="4">YacP-like NYN domain</fullName>
    </recommendedName>
</protein>
<reference evidence="3" key="1">
    <citation type="submission" date="2015-02" db="EMBL/GenBank/DDBJ databases">
        <title>Draft Genome of Frankia sp. CpI1-S.</title>
        <authorList>
            <person name="Oshone R.T."/>
            <person name="Ngom M."/>
            <person name="Ghodhbane-Gtari F."/>
            <person name="Gtari M."/>
            <person name="Morris K."/>
            <person name="Thomas K."/>
            <person name="Sen A."/>
            <person name="Tisa L.S."/>
        </authorList>
    </citation>
    <scope>NUCLEOTIDE SEQUENCE [LARGE SCALE GENOMIC DNA]</scope>
    <source>
        <strain evidence="3">CpI1-S</strain>
    </source>
</reference>
<organism evidence="2 3">
    <name type="scientific">Frankia torreyi</name>
    <dbReference type="NCBI Taxonomy" id="1856"/>
    <lineage>
        <taxon>Bacteria</taxon>
        <taxon>Bacillati</taxon>
        <taxon>Actinomycetota</taxon>
        <taxon>Actinomycetes</taxon>
        <taxon>Frankiales</taxon>
        <taxon>Frankiaceae</taxon>
        <taxon>Frankia</taxon>
    </lineage>
</organism>
<keyword evidence="3" id="KW-1185">Reference proteome</keyword>